<keyword evidence="2" id="KW-1185">Reference proteome</keyword>
<evidence type="ECO:0000313" key="1">
    <source>
        <dbReference type="EMBL" id="TWB29009.1"/>
    </source>
</evidence>
<dbReference type="EMBL" id="VITO01000004">
    <property type="protein sequence ID" value="TWB29009.1"/>
    <property type="molecule type" value="Genomic_DNA"/>
</dbReference>
<dbReference type="Proteomes" id="UP000316545">
    <property type="component" value="Unassembled WGS sequence"/>
</dbReference>
<comment type="caution">
    <text evidence="1">The sequence shown here is derived from an EMBL/GenBank/DDBJ whole genome shotgun (WGS) entry which is preliminary data.</text>
</comment>
<gene>
    <name evidence="1" type="ORF">FBZ88_104174</name>
</gene>
<evidence type="ECO:0000313" key="2">
    <source>
        <dbReference type="Proteomes" id="UP000316545"/>
    </source>
</evidence>
<reference evidence="1 2" key="1">
    <citation type="submission" date="2019-06" db="EMBL/GenBank/DDBJ databases">
        <title>Genomic Encyclopedia of Type Strains, Phase IV (KMG-V): Genome sequencing to study the core and pangenomes of soil and plant-associated prokaryotes.</title>
        <authorList>
            <person name="Whitman W."/>
        </authorList>
    </citation>
    <scope>NUCLEOTIDE SEQUENCE [LARGE SCALE GENOMIC DNA]</scope>
    <source>
        <strain evidence="1 2">BR 11865</strain>
    </source>
</reference>
<name>A0A560G549_9PROT</name>
<organism evidence="1 2">
    <name type="scientific">Nitrospirillum amazonense</name>
    <dbReference type="NCBI Taxonomy" id="28077"/>
    <lineage>
        <taxon>Bacteria</taxon>
        <taxon>Pseudomonadati</taxon>
        <taxon>Pseudomonadota</taxon>
        <taxon>Alphaproteobacteria</taxon>
        <taxon>Rhodospirillales</taxon>
        <taxon>Azospirillaceae</taxon>
        <taxon>Nitrospirillum</taxon>
    </lineage>
</organism>
<proteinExistence type="predicted"/>
<sequence>MLDRAAAESIVGAVPAPAWRQSTGAAICHPHLPLLEQPPETTSPGQEWLSVT</sequence>
<protein>
    <submittedName>
        <fullName evidence="1">Uncharacterized protein</fullName>
    </submittedName>
</protein>
<accession>A0A560G549</accession>
<dbReference type="AlphaFoldDB" id="A0A560G549"/>